<dbReference type="Proteomes" id="UP001448858">
    <property type="component" value="Chromosome"/>
</dbReference>
<feature type="domain" description="Cardiolipin synthase N-terminal" evidence="7">
    <location>
        <begin position="35"/>
        <end position="77"/>
    </location>
</feature>
<keyword evidence="5 6" id="KW-0472">Membrane</keyword>
<keyword evidence="2" id="KW-1003">Cell membrane</keyword>
<dbReference type="Pfam" id="PF13396">
    <property type="entry name" value="PLDc_N"/>
    <property type="match status" value="1"/>
</dbReference>
<dbReference type="EMBL" id="CP151657">
    <property type="protein sequence ID" value="WZP17518.1"/>
    <property type="molecule type" value="Genomic_DNA"/>
</dbReference>
<comment type="subcellular location">
    <subcellularLocation>
        <location evidence="1">Cell membrane</location>
        <topology evidence="1">Multi-pass membrane protein</topology>
    </subcellularLocation>
</comment>
<keyword evidence="4 6" id="KW-1133">Transmembrane helix</keyword>
<evidence type="ECO:0000256" key="6">
    <source>
        <dbReference type="SAM" id="Phobius"/>
    </source>
</evidence>
<dbReference type="RefSeq" id="WP_342025114.1">
    <property type="nucleotide sequence ID" value="NZ_CP151657.1"/>
</dbReference>
<dbReference type="InterPro" id="IPR027379">
    <property type="entry name" value="CLS_N"/>
</dbReference>
<evidence type="ECO:0000313" key="9">
    <source>
        <dbReference type="Proteomes" id="UP001448858"/>
    </source>
</evidence>
<evidence type="ECO:0000259" key="7">
    <source>
        <dbReference type="Pfam" id="PF13396"/>
    </source>
</evidence>
<name>A0ABZ2ZZA3_9MICC</name>
<evidence type="ECO:0000256" key="2">
    <source>
        <dbReference type="ARBA" id="ARBA00022475"/>
    </source>
</evidence>
<protein>
    <submittedName>
        <fullName evidence="8">PLD nuclease N-terminal domain-containing protein</fullName>
    </submittedName>
</protein>
<evidence type="ECO:0000256" key="5">
    <source>
        <dbReference type="ARBA" id="ARBA00023136"/>
    </source>
</evidence>
<accession>A0ABZ2ZZA3</accession>
<evidence type="ECO:0000256" key="3">
    <source>
        <dbReference type="ARBA" id="ARBA00022692"/>
    </source>
</evidence>
<organism evidence="8 9">
    <name type="scientific">Arthrobacter citreus</name>
    <dbReference type="NCBI Taxonomy" id="1670"/>
    <lineage>
        <taxon>Bacteria</taxon>
        <taxon>Bacillati</taxon>
        <taxon>Actinomycetota</taxon>
        <taxon>Actinomycetes</taxon>
        <taxon>Micrococcales</taxon>
        <taxon>Micrococcaceae</taxon>
        <taxon>Arthrobacter</taxon>
    </lineage>
</organism>
<evidence type="ECO:0000256" key="4">
    <source>
        <dbReference type="ARBA" id="ARBA00022989"/>
    </source>
</evidence>
<keyword evidence="9" id="KW-1185">Reference proteome</keyword>
<reference evidence="8 9" key="1">
    <citation type="submission" date="2024-04" db="EMBL/GenBank/DDBJ databases">
        <title>Arthrobacter sp. from Plains bison fecal sample.</title>
        <authorList>
            <person name="Ruzzini A."/>
        </authorList>
    </citation>
    <scope>NUCLEOTIDE SEQUENCE [LARGE SCALE GENOMIC DNA]</scope>
    <source>
        <strain evidence="8 9">EINP1</strain>
    </source>
</reference>
<evidence type="ECO:0000313" key="8">
    <source>
        <dbReference type="EMBL" id="WZP17518.1"/>
    </source>
</evidence>
<proteinExistence type="predicted"/>
<feature type="transmembrane region" description="Helical" evidence="6">
    <location>
        <begin position="22"/>
        <end position="44"/>
    </location>
</feature>
<gene>
    <name evidence="8" type="ORF">AAE021_08185</name>
</gene>
<feature type="transmembrane region" description="Helical" evidence="6">
    <location>
        <begin position="56"/>
        <end position="76"/>
    </location>
</feature>
<sequence>MLIFTGADISAQSVNVVSHGPVGWIFSVLLALYAVLVIGALVSIAKSSHPTPTVKVVWFLIVVVAPFLGSILWFTAGKPRAPRGSERGR</sequence>
<evidence type="ECO:0000256" key="1">
    <source>
        <dbReference type="ARBA" id="ARBA00004651"/>
    </source>
</evidence>
<keyword evidence="3 6" id="KW-0812">Transmembrane</keyword>